<dbReference type="PANTHER" id="PTHR37299">
    <property type="entry name" value="TRANSCRIPTIONAL REGULATOR-RELATED"/>
    <property type="match status" value="1"/>
</dbReference>
<dbReference type="Gene3D" id="3.40.50.2300">
    <property type="match status" value="1"/>
</dbReference>
<evidence type="ECO:0000313" key="4">
    <source>
        <dbReference type="EMBL" id="GHB24027.1"/>
    </source>
</evidence>
<dbReference type="GO" id="GO:0000156">
    <property type="term" value="F:phosphorelay response regulator activity"/>
    <property type="evidence" value="ECO:0007669"/>
    <property type="project" value="InterPro"/>
</dbReference>
<dbReference type="Pfam" id="PF00072">
    <property type="entry name" value="Response_reg"/>
    <property type="match status" value="1"/>
</dbReference>
<sequence length="227" mass="26150">MLRAIAIDDESLALEVIKSHAQKVSYLNLLQTFTNPLEGLEYLKSNSVDILFLDIKMPDLNGLELKSLLSKDIMVIFTTAYSEHAVIGFELEALDYLLKPFSLSRFIKACDKALETYRLKNPIKTSFEHVFIKSGNEEIRVKFDELVFCEAKGNYVHFELIHGSFISRMTFKEAESILPTQFLKCHRSFIINSILIEKVEKQLVTVKGRTIPIGNNYSEEFYLQIKR</sequence>
<evidence type="ECO:0000313" key="5">
    <source>
        <dbReference type="Proteomes" id="UP000642809"/>
    </source>
</evidence>
<dbReference type="PROSITE" id="PS50930">
    <property type="entry name" value="HTH_LYTTR"/>
    <property type="match status" value="1"/>
</dbReference>
<dbReference type="InterPro" id="IPR007492">
    <property type="entry name" value="LytTR_DNA-bd_dom"/>
</dbReference>
<reference evidence="4" key="1">
    <citation type="journal article" date="2014" name="Int. J. Syst. Evol. Microbiol.">
        <title>Complete genome sequence of Corynebacterium casei LMG S-19264T (=DSM 44701T), isolated from a smear-ripened cheese.</title>
        <authorList>
            <consortium name="US DOE Joint Genome Institute (JGI-PGF)"/>
            <person name="Walter F."/>
            <person name="Albersmeier A."/>
            <person name="Kalinowski J."/>
            <person name="Ruckert C."/>
        </authorList>
    </citation>
    <scope>NUCLEOTIDE SEQUENCE</scope>
    <source>
        <strain evidence="4">KCTC 23224</strain>
    </source>
</reference>
<protein>
    <submittedName>
        <fullName evidence="4">DNA-binding response regulator</fullName>
    </submittedName>
</protein>
<keyword evidence="5" id="KW-1185">Reference proteome</keyword>
<dbReference type="GO" id="GO:0003677">
    <property type="term" value="F:DNA binding"/>
    <property type="evidence" value="ECO:0007669"/>
    <property type="project" value="UniProtKB-KW"/>
</dbReference>
<dbReference type="SMART" id="SM00448">
    <property type="entry name" value="REC"/>
    <property type="match status" value="1"/>
</dbReference>
<comment type="caution">
    <text evidence="4">The sequence shown here is derived from an EMBL/GenBank/DDBJ whole genome shotgun (WGS) entry which is preliminary data.</text>
</comment>
<reference evidence="4" key="2">
    <citation type="submission" date="2020-09" db="EMBL/GenBank/DDBJ databases">
        <authorList>
            <person name="Sun Q."/>
            <person name="Kim S."/>
        </authorList>
    </citation>
    <scope>NUCLEOTIDE SEQUENCE</scope>
    <source>
        <strain evidence="4">KCTC 23224</strain>
    </source>
</reference>
<dbReference type="InterPro" id="IPR046947">
    <property type="entry name" value="LytR-like"/>
</dbReference>
<gene>
    <name evidence="4" type="ORF">GCM10008106_00850</name>
</gene>
<dbReference type="RefSeq" id="WP_189578315.1">
    <property type="nucleotide sequence ID" value="NZ_BMYF01000001.1"/>
</dbReference>
<feature type="modified residue" description="4-aspartylphosphate" evidence="1">
    <location>
        <position position="54"/>
    </location>
</feature>
<evidence type="ECO:0000259" key="2">
    <source>
        <dbReference type="PROSITE" id="PS50110"/>
    </source>
</evidence>
<dbReference type="InterPro" id="IPR001789">
    <property type="entry name" value="Sig_transdc_resp-reg_receiver"/>
</dbReference>
<dbReference type="InterPro" id="IPR011006">
    <property type="entry name" value="CheY-like_superfamily"/>
</dbReference>
<dbReference type="SMART" id="SM00850">
    <property type="entry name" value="LytTR"/>
    <property type="match status" value="1"/>
</dbReference>
<dbReference type="EMBL" id="BMYF01000001">
    <property type="protein sequence ID" value="GHB24027.1"/>
    <property type="molecule type" value="Genomic_DNA"/>
</dbReference>
<organism evidence="4 5">
    <name type="scientific">Mongoliitalea lutea</name>
    <dbReference type="NCBI Taxonomy" id="849756"/>
    <lineage>
        <taxon>Bacteria</taxon>
        <taxon>Pseudomonadati</taxon>
        <taxon>Bacteroidota</taxon>
        <taxon>Cytophagia</taxon>
        <taxon>Cytophagales</taxon>
        <taxon>Cyclobacteriaceae</taxon>
        <taxon>Mongoliitalea</taxon>
    </lineage>
</organism>
<proteinExistence type="predicted"/>
<feature type="domain" description="Response regulatory" evidence="2">
    <location>
        <begin position="3"/>
        <end position="114"/>
    </location>
</feature>
<feature type="domain" description="HTH LytTR-type" evidence="3">
    <location>
        <begin position="132"/>
        <end position="202"/>
    </location>
</feature>
<dbReference type="PROSITE" id="PS50110">
    <property type="entry name" value="RESPONSE_REGULATORY"/>
    <property type="match status" value="1"/>
</dbReference>
<keyword evidence="4" id="KW-0238">DNA-binding</keyword>
<keyword evidence="1" id="KW-0597">Phosphoprotein</keyword>
<dbReference type="Proteomes" id="UP000642809">
    <property type="component" value="Unassembled WGS sequence"/>
</dbReference>
<evidence type="ECO:0000259" key="3">
    <source>
        <dbReference type="PROSITE" id="PS50930"/>
    </source>
</evidence>
<dbReference type="PANTHER" id="PTHR37299:SF1">
    <property type="entry name" value="STAGE 0 SPORULATION PROTEIN A HOMOLOG"/>
    <property type="match status" value="1"/>
</dbReference>
<evidence type="ECO:0000256" key="1">
    <source>
        <dbReference type="PROSITE-ProRule" id="PRU00169"/>
    </source>
</evidence>
<dbReference type="Pfam" id="PF04397">
    <property type="entry name" value="LytTR"/>
    <property type="match status" value="1"/>
</dbReference>
<dbReference type="Gene3D" id="2.40.50.1020">
    <property type="entry name" value="LytTr DNA-binding domain"/>
    <property type="match status" value="1"/>
</dbReference>
<name>A0A8J3CV60_9BACT</name>
<accession>A0A8J3CV60</accession>
<dbReference type="SUPFAM" id="SSF52172">
    <property type="entry name" value="CheY-like"/>
    <property type="match status" value="1"/>
</dbReference>
<dbReference type="AlphaFoldDB" id="A0A8J3CV60"/>